<keyword evidence="3" id="KW-1185">Reference proteome</keyword>
<accession>A0A4Y2SB28</accession>
<feature type="compositionally biased region" description="Polar residues" evidence="1">
    <location>
        <begin position="61"/>
        <end position="70"/>
    </location>
</feature>
<gene>
    <name evidence="2" type="ORF">AVEN_155363_1</name>
</gene>
<reference evidence="2 3" key="1">
    <citation type="journal article" date="2019" name="Sci. Rep.">
        <title>Orb-weaving spider Araneus ventricosus genome elucidates the spidroin gene catalogue.</title>
        <authorList>
            <person name="Kono N."/>
            <person name="Nakamura H."/>
            <person name="Ohtoshi R."/>
            <person name="Moran D.A.P."/>
            <person name="Shinohara A."/>
            <person name="Yoshida Y."/>
            <person name="Fujiwara M."/>
            <person name="Mori M."/>
            <person name="Tomita M."/>
            <person name="Arakawa K."/>
        </authorList>
    </citation>
    <scope>NUCLEOTIDE SEQUENCE [LARGE SCALE GENOMIC DNA]</scope>
</reference>
<evidence type="ECO:0008006" key="4">
    <source>
        <dbReference type="Google" id="ProtNLM"/>
    </source>
</evidence>
<protein>
    <recommendedName>
        <fullName evidence="4">Transposable element P transposase</fullName>
    </recommendedName>
</protein>
<feature type="compositionally biased region" description="Low complexity" evidence="1">
    <location>
        <begin position="71"/>
        <end position="80"/>
    </location>
</feature>
<dbReference type="OrthoDB" id="7698710at2759"/>
<organism evidence="2 3">
    <name type="scientific">Araneus ventricosus</name>
    <name type="common">Orbweaver spider</name>
    <name type="synonym">Epeira ventricosa</name>
    <dbReference type="NCBI Taxonomy" id="182803"/>
    <lineage>
        <taxon>Eukaryota</taxon>
        <taxon>Metazoa</taxon>
        <taxon>Ecdysozoa</taxon>
        <taxon>Arthropoda</taxon>
        <taxon>Chelicerata</taxon>
        <taxon>Arachnida</taxon>
        <taxon>Araneae</taxon>
        <taxon>Araneomorphae</taxon>
        <taxon>Entelegynae</taxon>
        <taxon>Araneoidea</taxon>
        <taxon>Araneidae</taxon>
        <taxon>Araneus</taxon>
    </lineage>
</organism>
<evidence type="ECO:0000256" key="1">
    <source>
        <dbReference type="SAM" id="MobiDB-lite"/>
    </source>
</evidence>
<dbReference type="EMBL" id="BGPR01020377">
    <property type="protein sequence ID" value="GBN84509.1"/>
    <property type="molecule type" value="Genomic_DNA"/>
</dbReference>
<feature type="region of interest" description="Disordered" evidence="1">
    <location>
        <begin position="42"/>
        <end position="80"/>
    </location>
</feature>
<proteinExistence type="predicted"/>
<name>A0A4Y2SB28_ARAVE</name>
<sequence length="279" mass="31554">MFPLYSAGLLRDDEEYSPDGIFLSKVWLSSNHEFMVEDIPSTTSDNLSALPSPASVEVSDTEPSCSTLLESSPTASTPDTSARLQGQLQAKLADKSDLFKFIQSQLRMQCRSSKGRRWSAKSSWILFESGEMSTICNPDTCVHGTRNSQKLEAGPRNQGLFKEMNVTSENPYFVYKKKKIFAMYDPPHLLKSLRNNLKNHGIYYEDTSIANTTRTAFASWKHIEQLYEMDYKNVLSHSEATALNLYILAHKIEENAKDTMNFVKNMDILFDSVNSVELS</sequence>
<dbReference type="AlphaFoldDB" id="A0A4Y2SB28"/>
<evidence type="ECO:0000313" key="3">
    <source>
        <dbReference type="Proteomes" id="UP000499080"/>
    </source>
</evidence>
<evidence type="ECO:0000313" key="2">
    <source>
        <dbReference type="EMBL" id="GBN84509.1"/>
    </source>
</evidence>
<dbReference type="Proteomes" id="UP000499080">
    <property type="component" value="Unassembled WGS sequence"/>
</dbReference>
<comment type="caution">
    <text evidence="2">The sequence shown here is derived from an EMBL/GenBank/DDBJ whole genome shotgun (WGS) entry which is preliminary data.</text>
</comment>